<dbReference type="OrthoDB" id="4318225at2"/>
<dbReference type="PROSITE" id="PS50234">
    <property type="entry name" value="VWFA"/>
    <property type="match status" value="1"/>
</dbReference>
<evidence type="ECO:0000313" key="5">
    <source>
        <dbReference type="EMBL" id="QDO89585.1"/>
    </source>
</evidence>
<evidence type="ECO:0000256" key="2">
    <source>
        <dbReference type="SAM" id="Phobius"/>
    </source>
</evidence>
<dbReference type="SUPFAM" id="SSF53300">
    <property type="entry name" value="vWA-like"/>
    <property type="match status" value="1"/>
</dbReference>
<dbReference type="SMART" id="SM00327">
    <property type="entry name" value="VWA"/>
    <property type="match status" value="1"/>
</dbReference>
<evidence type="ECO:0000256" key="3">
    <source>
        <dbReference type="SAM" id="SignalP"/>
    </source>
</evidence>
<dbReference type="InterPro" id="IPR051266">
    <property type="entry name" value="CLCR"/>
</dbReference>
<feature type="domain" description="VWFA" evidence="4">
    <location>
        <begin position="64"/>
        <end position="248"/>
    </location>
</feature>
<keyword evidence="2" id="KW-0812">Transmembrane</keyword>
<feature type="chain" id="PRO_5022169281" evidence="3">
    <location>
        <begin position="24"/>
        <end position="676"/>
    </location>
</feature>
<evidence type="ECO:0000256" key="1">
    <source>
        <dbReference type="SAM" id="MobiDB-lite"/>
    </source>
</evidence>
<keyword evidence="2" id="KW-1133">Transmembrane helix</keyword>
<dbReference type="AlphaFoldDB" id="A0A516GDI1"/>
<feature type="signal peptide" evidence="3">
    <location>
        <begin position="1"/>
        <end position="23"/>
    </location>
</feature>
<accession>A0A516GDI1</accession>
<dbReference type="PANTHER" id="PTHR10579">
    <property type="entry name" value="CALCIUM-ACTIVATED CHLORIDE CHANNEL REGULATOR"/>
    <property type="match status" value="1"/>
</dbReference>
<dbReference type="Gene3D" id="3.40.50.410">
    <property type="entry name" value="von Willebrand factor, type A domain"/>
    <property type="match status" value="1"/>
</dbReference>
<dbReference type="EMBL" id="CP041616">
    <property type="protein sequence ID" value="QDO89585.1"/>
    <property type="molecule type" value="Genomic_DNA"/>
</dbReference>
<evidence type="ECO:0000259" key="4">
    <source>
        <dbReference type="PROSITE" id="PS50234"/>
    </source>
</evidence>
<name>A0A516GDI1_9MICO</name>
<feature type="transmembrane region" description="Helical" evidence="2">
    <location>
        <begin position="651"/>
        <end position="671"/>
    </location>
</feature>
<dbReference type="Proteomes" id="UP000315395">
    <property type="component" value="Chromosome"/>
</dbReference>
<keyword evidence="2" id="KW-0472">Membrane</keyword>
<dbReference type="InterPro" id="IPR036465">
    <property type="entry name" value="vWFA_dom_sf"/>
</dbReference>
<gene>
    <name evidence="5" type="ORF">FNH13_15630</name>
</gene>
<keyword evidence="3" id="KW-0732">Signal</keyword>
<sequence>MTRLTTRRAAMALTTLITTAFLAAPALGVTPLITTGFLAAPALGMTPLITTPDAQDSPDSTDGQLLLVLDASGSMRDNDGAGHPKIDTARTALDSVVDDLDADQRVGLRLFASTESESNTTAACNDSELVVPVGAHNRADLRTAVQDYEPFGGETPIGYALQEGAADLGSEGQRSILLVSDGISTCDPDPCEVAEGLTEDGIDLAIHVVGLDVDSQAREQLQCIAAAGNGTYIDATDTDTLTSALTQVSTRAFRPFTIMGEPVVGTTDPESAPTLVAGQFTDHAAINEEVTTWYRVRRTVPGSTLHIGLTMRPEHGGTSSYQLYLETPEGRGCDSTVGTPWGAGMSNTFGTASVRSTGTNFATACEEADELMLRVKLGGGSEQLYGTPAEIVVAEDNPITNREELPGRADRAEWVEMQPGEPAAEVVAGSSLNDAPRIEPGQTVSSELTRGEIVFFKVPVDYGQRLQALAEFPAPQGALADSIGYVSDVVDIEIVGPTRGEADDGLARMGDLSSREILDDEGASQVAATTHEVRWANRGSGTALGASSLAGDYYVAVSLTSSKEQLLPVPFTLTTEAVGQPSGFPEYADPSAVGDLTEETATAGGGDAAEDAASTDAPEQTAPNDQAEATGEDVAAAPPVESPDDGAPNGLIIALVVGGLGLLGAGGALLAKVMRT</sequence>
<dbReference type="InterPro" id="IPR002035">
    <property type="entry name" value="VWF_A"/>
</dbReference>
<evidence type="ECO:0000313" key="6">
    <source>
        <dbReference type="Proteomes" id="UP000315395"/>
    </source>
</evidence>
<dbReference type="RefSeq" id="WP_143784292.1">
    <property type="nucleotide sequence ID" value="NZ_CP041616.1"/>
</dbReference>
<reference evidence="5 6" key="1">
    <citation type="submission" date="2019-07" db="EMBL/GenBank/DDBJ databases">
        <title>complete genome sequencing of Ornithinimicrobium sp. H23M54.</title>
        <authorList>
            <person name="Bae J.-W."/>
            <person name="Lee S.-Y."/>
        </authorList>
    </citation>
    <scope>NUCLEOTIDE SEQUENCE [LARGE SCALE GENOMIC DNA]</scope>
    <source>
        <strain evidence="5 6">H23M54</strain>
    </source>
</reference>
<dbReference type="Pfam" id="PF00092">
    <property type="entry name" value="VWA"/>
    <property type="match status" value="1"/>
</dbReference>
<feature type="region of interest" description="Disordered" evidence="1">
    <location>
        <begin position="597"/>
        <end position="643"/>
    </location>
</feature>
<protein>
    <submittedName>
        <fullName evidence="5">VWA domain-containing protein</fullName>
    </submittedName>
</protein>
<dbReference type="KEGG" id="orz:FNH13_15630"/>
<keyword evidence="6" id="KW-1185">Reference proteome</keyword>
<dbReference type="PANTHER" id="PTHR10579:SF43">
    <property type="entry name" value="ZINC FINGER (C3HC4-TYPE RING FINGER) FAMILY PROTEIN"/>
    <property type="match status" value="1"/>
</dbReference>
<organism evidence="5 6">
    <name type="scientific">Ornithinimicrobium ciconiae</name>
    <dbReference type="NCBI Taxonomy" id="2594265"/>
    <lineage>
        <taxon>Bacteria</taxon>
        <taxon>Bacillati</taxon>
        <taxon>Actinomycetota</taxon>
        <taxon>Actinomycetes</taxon>
        <taxon>Micrococcales</taxon>
        <taxon>Ornithinimicrobiaceae</taxon>
        <taxon>Ornithinimicrobium</taxon>
    </lineage>
</organism>
<proteinExistence type="predicted"/>